<reference evidence="3 4" key="1">
    <citation type="submission" date="2017-11" db="EMBL/GenBank/DDBJ databases">
        <title>De-novo sequencing of pomegranate (Punica granatum L.) genome.</title>
        <authorList>
            <person name="Akparov Z."/>
            <person name="Amiraslanov A."/>
            <person name="Hajiyeva S."/>
            <person name="Abbasov M."/>
            <person name="Kaur K."/>
            <person name="Hamwieh A."/>
            <person name="Solovyev V."/>
            <person name="Salamov A."/>
            <person name="Braich B."/>
            <person name="Kosarev P."/>
            <person name="Mahmoud A."/>
            <person name="Hajiyev E."/>
            <person name="Babayeva S."/>
            <person name="Izzatullayeva V."/>
            <person name="Mammadov A."/>
            <person name="Mammadov A."/>
            <person name="Sharifova S."/>
            <person name="Ojaghi J."/>
            <person name="Eynullazada K."/>
            <person name="Bayramov B."/>
            <person name="Abdulazimova A."/>
            <person name="Shahmuradov I."/>
        </authorList>
    </citation>
    <scope>NUCLEOTIDE SEQUENCE [LARGE SCALE GENOMIC DNA]</scope>
    <source>
        <strain evidence="4">cv. AG2017</strain>
        <tissue evidence="3">Leaf</tissue>
    </source>
</reference>
<accession>A0A2I0IFM4</accession>
<organism evidence="3 4">
    <name type="scientific">Punica granatum</name>
    <name type="common">Pomegranate</name>
    <dbReference type="NCBI Taxonomy" id="22663"/>
    <lineage>
        <taxon>Eukaryota</taxon>
        <taxon>Viridiplantae</taxon>
        <taxon>Streptophyta</taxon>
        <taxon>Embryophyta</taxon>
        <taxon>Tracheophyta</taxon>
        <taxon>Spermatophyta</taxon>
        <taxon>Magnoliopsida</taxon>
        <taxon>eudicotyledons</taxon>
        <taxon>Gunneridae</taxon>
        <taxon>Pentapetalae</taxon>
        <taxon>rosids</taxon>
        <taxon>malvids</taxon>
        <taxon>Myrtales</taxon>
        <taxon>Lythraceae</taxon>
        <taxon>Punica</taxon>
    </lineage>
</organism>
<dbReference type="Proteomes" id="UP000233551">
    <property type="component" value="Unassembled WGS sequence"/>
</dbReference>
<keyword evidence="2" id="KW-1133">Transmembrane helix</keyword>
<comment type="caution">
    <text evidence="3">The sequence shown here is derived from an EMBL/GenBank/DDBJ whole genome shotgun (WGS) entry which is preliminary data.</text>
</comment>
<evidence type="ECO:0000313" key="3">
    <source>
        <dbReference type="EMBL" id="PKI42777.1"/>
    </source>
</evidence>
<feature type="region of interest" description="Disordered" evidence="1">
    <location>
        <begin position="46"/>
        <end position="92"/>
    </location>
</feature>
<name>A0A2I0IFM4_PUNGR</name>
<evidence type="ECO:0000256" key="1">
    <source>
        <dbReference type="SAM" id="MobiDB-lite"/>
    </source>
</evidence>
<sequence length="146" mass="15509">MAVLVRGGMEVVVEEEQPGQAVLLPVVEAEAEAVVVVEEVAEEAVVEEDVTGGEPPPSIREISRRSHKSGTGVPPGNPTLDLRSPVGSKPEKGAGASTCPAYLYCVIAMVVQPVVAGASWLFAHSHWVFFLEIVGSIDYLVSCKWQ</sequence>
<evidence type="ECO:0000313" key="4">
    <source>
        <dbReference type="Proteomes" id="UP000233551"/>
    </source>
</evidence>
<evidence type="ECO:0000256" key="2">
    <source>
        <dbReference type="SAM" id="Phobius"/>
    </source>
</evidence>
<feature type="transmembrane region" description="Helical" evidence="2">
    <location>
        <begin position="101"/>
        <end position="122"/>
    </location>
</feature>
<keyword evidence="4" id="KW-1185">Reference proteome</keyword>
<protein>
    <submittedName>
        <fullName evidence="3">Uncharacterized protein</fullName>
    </submittedName>
</protein>
<gene>
    <name evidence="3" type="ORF">CRG98_036905</name>
</gene>
<dbReference type="AlphaFoldDB" id="A0A2I0IFM4"/>
<keyword evidence="2" id="KW-0812">Transmembrane</keyword>
<proteinExistence type="predicted"/>
<dbReference type="EMBL" id="PGOL01003135">
    <property type="protein sequence ID" value="PKI42777.1"/>
    <property type="molecule type" value="Genomic_DNA"/>
</dbReference>
<keyword evidence="2" id="KW-0472">Membrane</keyword>